<organism evidence="1 2">
    <name type="scientific">Lysobacter capsici AZ78</name>
    <dbReference type="NCBI Taxonomy" id="1444315"/>
    <lineage>
        <taxon>Bacteria</taxon>
        <taxon>Pseudomonadati</taxon>
        <taxon>Pseudomonadota</taxon>
        <taxon>Gammaproteobacteria</taxon>
        <taxon>Lysobacterales</taxon>
        <taxon>Lysobacteraceae</taxon>
        <taxon>Lysobacter</taxon>
    </lineage>
</organism>
<dbReference type="EMBL" id="JAJA02000001">
    <property type="protein sequence ID" value="KWS04127.1"/>
    <property type="molecule type" value="Genomic_DNA"/>
</dbReference>
<protein>
    <submittedName>
        <fullName evidence="1">Uncharacterized protein</fullName>
    </submittedName>
</protein>
<proteinExistence type="predicted"/>
<evidence type="ECO:0000313" key="1">
    <source>
        <dbReference type="EMBL" id="KWS04127.1"/>
    </source>
</evidence>
<dbReference type="Proteomes" id="UP000023435">
    <property type="component" value="Unassembled WGS sequence"/>
</dbReference>
<reference evidence="1 2" key="1">
    <citation type="journal article" date="2014" name="Genome Announc.">
        <title>Draft Genome Sequence of Lysobacter capsici AZ78, a Bacterium Antagonistic to Plant-Pathogenic Oomycetes.</title>
        <authorList>
            <person name="Puopolo G."/>
            <person name="Sonego P."/>
            <person name="Engelen K."/>
            <person name="Pertot I."/>
        </authorList>
    </citation>
    <scope>NUCLEOTIDE SEQUENCE [LARGE SCALE GENOMIC DNA]</scope>
    <source>
        <strain evidence="1 2">AZ78</strain>
    </source>
</reference>
<accession>A0A108U7T6</accession>
<keyword evidence="2" id="KW-1185">Reference proteome</keyword>
<name>A0A108U7T6_9GAMM</name>
<sequence>MRQAGSARWVRKPGASQVLERRFSPHLCPSASFSRRAVPFSRRAGEGGPKCRMRVCDSWREAALGARALTPALSRWAGEGAQAEQAQAWPVNH</sequence>
<gene>
    <name evidence="1" type="ORF">AZ78_1676</name>
</gene>
<evidence type="ECO:0000313" key="2">
    <source>
        <dbReference type="Proteomes" id="UP000023435"/>
    </source>
</evidence>
<dbReference type="AlphaFoldDB" id="A0A108U7T6"/>
<comment type="caution">
    <text evidence="1">The sequence shown here is derived from an EMBL/GenBank/DDBJ whole genome shotgun (WGS) entry which is preliminary data.</text>
</comment>